<protein>
    <submittedName>
        <fullName evidence="1">Uncharacterized protein</fullName>
    </submittedName>
</protein>
<accession>A0A4Y3V981</accession>
<dbReference type="AlphaFoldDB" id="A0A4Y3V981"/>
<gene>
    <name evidence="1" type="ORF">SSP24_10690</name>
</gene>
<name>A0A4Y3V981_9ACTN</name>
<comment type="caution">
    <text evidence="1">The sequence shown here is derived from an EMBL/GenBank/DDBJ whole genome shotgun (WGS) entry which is preliminary data.</text>
</comment>
<keyword evidence="2" id="KW-1185">Reference proteome</keyword>
<dbReference type="Proteomes" id="UP000317881">
    <property type="component" value="Unassembled WGS sequence"/>
</dbReference>
<proteinExistence type="predicted"/>
<organism evidence="1 2">
    <name type="scientific">Streptomyces spinoverrucosus</name>
    <dbReference type="NCBI Taxonomy" id="284043"/>
    <lineage>
        <taxon>Bacteria</taxon>
        <taxon>Bacillati</taxon>
        <taxon>Actinomycetota</taxon>
        <taxon>Actinomycetes</taxon>
        <taxon>Kitasatosporales</taxon>
        <taxon>Streptomycetaceae</taxon>
        <taxon>Streptomyces</taxon>
    </lineage>
</organism>
<reference evidence="1 2" key="1">
    <citation type="submission" date="2019-06" db="EMBL/GenBank/DDBJ databases">
        <title>Whole genome shotgun sequence of Streptomyces spinoverrucosus NBRC 14228.</title>
        <authorList>
            <person name="Hosoyama A."/>
            <person name="Uohara A."/>
            <person name="Ohji S."/>
            <person name="Ichikawa N."/>
        </authorList>
    </citation>
    <scope>NUCLEOTIDE SEQUENCE [LARGE SCALE GENOMIC DNA]</scope>
    <source>
        <strain evidence="1 2">NBRC 14228</strain>
    </source>
</reference>
<evidence type="ECO:0000313" key="2">
    <source>
        <dbReference type="Proteomes" id="UP000317881"/>
    </source>
</evidence>
<dbReference type="EMBL" id="BJND01000007">
    <property type="protein sequence ID" value="GEC03414.1"/>
    <property type="molecule type" value="Genomic_DNA"/>
</dbReference>
<sequence length="175" mass="18918">MGFRRVIVRLRVRRYFCDRKSYSRKTFVELADLLEQAAGNGAAFRPPLMEVGFVGVEDAGPAGPPPDQELVRGGHIGEAADGVAGQAQSAGDRPQAEPLIQQGVDGRVLLAQPGPTDGPTAVVLRGRRRKLRALQGLGGTDRGRFSGSRSRVRCWMTVFSTASARFLQMCHRSAT</sequence>
<evidence type="ECO:0000313" key="1">
    <source>
        <dbReference type="EMBL" id="GEC03414.1"/>
    </source>
</evidence>